<accession>A0A5B7HYG5</accession>
<sequence length="81" mass="9173">MSRRSHTKSRLESGSEGRSLMYLRLATLAPPRDGIGRPREAGTSDGGCERVYHVDGGCWRRICRDSREFGGIKEHFPFCIF</sequence>
<evidence type="ECO:0000313" key="2">
    <source>
        <dbReference type="Proteomes" id="UP000324222"/>
    </source>
</evidence>
<organism evidence="1 2">
    <name type="scientific">Portunus trituberculatus</name>
    <name type="common">Swimming crab</name>
    <name type="synonym">Neptunus trituberculatus</name>
    <dbReference type="NCBI Taxonomy" id="210409"/>
    <lineage>
        <taxon>Eukaryota</taxon>
        <taxon>Metazoa</taxon>
        <taxon>Ecdysozoa</taxon>
        <taxon>Arthropoda</taxon>
        <taxon>Crustacea</taxon>
        <taxon>Multicrustacea</taxon>
        <taxon>Malacostraca</taxon>
        <taxon>Eumalacostraca</taxon>
        <taxon>Eucarida</taxon>
        <taxon>Decapoda</taxon>
        <taxon>Pleocyemata</taxon>
        <taxon>Brachyura</taxon>
        <taxon>Eubrachyura</taxon>
        <taxon>Portunoidea</taxon>
        <taxon>Portunidae</taxon>
        <taxon>Portuninae</taxon>
        <taxon>Portunus</taxon>
    </lineage>
</organism>
<dbReference type="Proteomes" id="UP000324222">
    <property type="component" value="Unassembled WGS sequence"/>
</dbReference>
<gene>
    <name evidence="1" type="ORF">E2C01_069275</name>
</gene>
<evidence type="ECO:0000313" key="1">
    <source>
        <dbReference type="EMBL" id="MPC74895.1"/>
    </source>
</evidence>
<keyword evidence="2" id="KW-1185">Reference proteome</keyword>
<proteinExistence type="predicted"/>
<name>A0A5B7HYG5_PORTR</name>
<reference evidence="1 2" key="1">
    <citation type="submission" date="2019-05" db="EMBL/GenBank/DDBJ databases">
        <title>Another draft genome of Portunus trituberculatus and its Hox gene families provides insights of decapod evolution.</title>
        <authorList>
            <person name="Jeong J.-H."/>
            <person name="Song I."/>
            <person name="Kim S."/>
            <person name="Choi T."/>
            <person name="Kim D."/>
            <person name="Ryu S."/>
            <person name="Kim W."/>
        </authorList>
    </citation>
    <scope>NUCLEOTIDE SEQUENCE [LARGE SCALE GENOMIC DNA]</scope>
    <source>
        <tissue evidence="1">Muscle</tissue>
    </source>
</reference>
<protein>
    <submittedName>
        <fullName evidence="1">Uncharacterized protein</fullName>
    </submittedName>
</protein>
<comment type="caution">
    <text evidence="1">The sequence shown here is derived from an EMBL/GenBank/DDBJ whole genome shotgun (WGS) entry which is preliminary data.</text>
</comment>
<dbReference type="EMBL" id="VSRR010039956">
    <property type="protein sequence ID" value="MPC74895.1"/>
    <property type="molecule type" value="Genomic_DNA"/>
</dbReference>
<dbReference type="AlphaFoldDB" id="A0A5B7HYG5"/>